<evidence type="ECO:0000313" key="2">
    <source>
        <dbReference type="Proteomes" id="UP000502179"/>
    </source>
</evidence>
<dbReference type="AlphaFoldDB" id="A0A6G7PTY0"/>
<proteinExistence type="predicted"/>
<evidence type="ECO:0000313" key="1">
    <source>
        <dbReference type="EMBL" id="QIJ71144.1"/>
    </source>
</evidence>
<dbReference type="InterPro" id="IPR023614">
    <property type="entry name" value="Porin_dom_sf"/>
</dbReference>
<dbReference type="KEGG" id="tav:G4V39_02135"/>
<gene>
    <name evidence="1" type="ORF">G4V39_02135</name>
</gene>
<dbReference type="Gene3D" id="2.40.160.10">
    <property type="entry name" value="Porin"/>
    <property type="match status" value="1"/>
</dbReference>
<dbReference type="RefSeq" id="WP_166031366.1">
    <property type="nucleotide sequence ID" value="NZ_CP048877.1"/>
</dbReference>
<protein>
    <submittedName>
        <fullName evidence="1">Uncharacterized protein</fullName>
    </submittedName>
</protein>
<organism evidence="1 2">
    <name type="scientific">Thermosulfuriphilus ammonigenes</name>
    <dbReference type="NCBI Taxonomy" id="1936021"/>
    <lineage>
        <taxon>Bacteria</taxon>
        <taxon>Pseudomonadati</taxon>
        <taxon>Thermodesulfobacteriota</taxon>
        <taxon>Thermodesulfobacteria</taxon>
        <taxon>Thermodesulfobacteriales</taxon>
        <taxon>Thermodesulfobacteriaceae</taxon>
        <taxon>Thermosulfuriphilus</taxon>
    </lineage>
</organism>
<accession>A0A6G7PTY0</accession>
<sequence>MGRKWTLWPFLLAFVFLISATLRPSPVKASNEAEIEALKAQVKMLLKRIEELEKNQQQTMKAVEQKAPVNWKAYWKNGFRIDYKNPKNNNEYRFRFRTGIQLRYTYLDRDTDIDGSEENYSSFTMRRLRFFVDGTAPNRDWKYFVHVQLEPKSKVNVHDAFIIWQKYKEFKVQFGRMKIPGLGIEYWQSGFKQNGTDRTIFTDDSEGIWPGSMIKTGRRSGKTYTGELRVGGHLLDNGFPIGGMLNYRSQGVNVNGFLDLMNKKQFLCYWLGVYNGRDTQGNRNTNSDDMLYSFRVGINWLPGSDPRGPMGPKTFNNYFMQGDYGYNTVPALATIFSGFWTKDRPKEYYTVSGGNVTPVSKRHDIENYGFDVAVLYRYKGFSADLEWAWEEFIQDPDGSLNIQETWDRWAFRANLGYYIVPRKWEVVAKYAYFERLDDNNPYNSMASGLGLVDLANGKYGVEDYLQQFVLGVNHYFHGFNQYITFDISLLQRKVKSASAAEAAEVGLTASDFDSETQNDLRFRVMYQHFF</sequence>
<reference evidence="1 2" key="1">
    <citation type="submission" date="2020-02" db="EMBL/GenBank/DDBJ databases">
        <title>Genome analysis of Thermosulfuriphilus ammonigenes ST65T, an anaerobic thermophilic chemolithoautotrophic bacterium isolated from a deep-sea hydrothermal vent.</title>
        <authorList>
            <person name="Slobodkina G."/>
            <person name="Allioux M."/>
            <person name="Merkel A."/>
            <person name="Alain K."/>
            <person name="Jebbar M."/>
            <person name="Slobodkin A."/>
        </authorList>
    </citation>
    <scope>NUCLEOTIDE SEQUENCE [LARGE SCALE GENOMIC DNA]</scope>
    <source>
        <strain evidence="1 2">ST65</strain>
    </source>
</reference>
<dbReference type="EMBL" id="CP048877">
    <property type="protein sequence ID" value="QIJ71144.1"/>
    <property type="molecule type" value="Genomic_DNA"/>
</dbReference>
<keyword evidence="2" id="KW-1185">Reference proteome</keyword>
<dbReference type="Proteomes" id="UP000502179">
    <property type="component" value="Chromosome"/>
</dbReference>
<name>A0A6G7PTY0_9BACT</name>